<evidence type="ECO:0000313" key="2">
    <source>
        <dbReference type="Proteomes" id="UP000283576"/>
    </source>
</evidence>
<evidence type="ECO:0000313" key="1">
    <source>
        <dbReference type="EMBL" id="RIL44508.1"/>
    </source>
</evidence>
<dbReference type="RefSeq" id="WP_107589463.1">
    <property type="nucleotide sequence ID" value="NZ_JAIEXT010000003.1"/>
</dbReference>
<proteinExistence type="predicted"/>
<reference evidence="1 2" key="1">
    <citation type="journal article" date="2016" name="Front. Microbiol.">
        <title>Comprehensive Phylogenetic Analysis of Bovine Non-aureus Staphylococci Species Based on Whole-Genome Sequencing.</title>
        <authorList>
            <person name="Naushad S."/>
            <person name="Barkema H.W."/>
            <person name="Luby C."/>
            <person name="Condas L.A."/>
            <person name="Nobrega D.B."/>
            <person name="Carson D.A."/>
            <person name="De Buck J."/>
        </authorList>
    </citation>
    <scope>NUCLEOTIDE SEQUENCE [LARGE SCALE GENOMIC DNA]</scope>
    <source>
        <strain evidence="1 2">SNUC 1388</strain>
    </source>
</reference>
<accession>A0A2T4SZN6</accession>
<protein>
    <submittedName>
        <fullName evidence="1">Uncharacterized protein</fullName>
    </submittedName>
</protein>
<sequence>MANVIFDGTINVTSIINWLLKHYDDHVYIFSNQIQNYPMKIRLNKRVHFNYYDHFSSYNSDILIKNIKFTITLIPIINNPQHMRFINKHLYHQTCDAYLITASLSNHSHNERSKKVNNANIRHLKITKQSLQNNLKYVDTTKINTRLIEIIKNKESTNL</sequence>
<comment type="caution">
    <text evidence="1">The sequence shown here is derived from an EMBL/GenBank/DDBJ whole genome shotgun (WGS) entry which is preliminary data.</text>
</comment>
<name>A0A2T4SZN6_STAGA</name>
<dbReference type="AlphaFoldDB" id="A0A2T4SZN6"/>
<dbReference type="EMBL" id="QXRZ01000001">
    <property type="protein sequence ID" value="RIL44508.1"/>
    <property type="molecule type" value="Genomic_DNA"/>
</dbReference>
<gene>
    <name evidence="1" type="ORF">BUZ01_00625</name>
</gene>
<organism evidence="1 2">
    <name type="scientific">Staphylococcus gallinarum</name>
    <dbReference type="NCBI Taxonomy" id="1293"/>
    <lineage>
        <taxon>Bacteria</taxon>
        <taxon>Bacillati</taxon>
        <taxon>Bacillota</taxon>
        <taxon>Bacilli</taxon>
        <taxon>Bacillales</taxon>
        <taxon>Staphylococcaceae</taxon>
        <taxon>Staphylococcus</taxon>
    </lineage>
</organism>
<dbReference type="Proteomes" id="UP000283576">
    <property type="component" value="Unassembled WGS sequence"/>
</dbReference>